<accession>A0A4Q9MLU5</accession>
<evidence type="ECO:0000256" key="1">
    <source>
        <dbReference type="SAM" id="MobiDB-lite"/>
    </source>
</evidence>
<evidence type="ECO:0000313" key="2">
    <source>
        <dbReference type="EMBL" id="TBU28017.1"/>
    </source>
</evidence>
<name>A0A4Q9MLU5_9APHY</name>
<dbReference type="AlphaFoldDB" id="A0A4Q9MLU5"/>
<feature type="region of interest" description="Disordered" evidence="1">
    <location>
        <begin position="129"/>
        <end position="173"/>
    </location>
</feature>
<gene>
    <name evidence="2" type="ORF">BD311DRAFT_359883</name>
</gene>
<dbReference type="EMBL" id="ML143426">
    <property type="protein sequence ID" value="TBU28017.1"/>
    <property type="molecule type" value="Genomic_DNA"/>
</dbReference>
<sequence>MHMILPTCILVMGTPLPRKQFWYLAYAARSLIRNLLVYGRSTRPRREAMSSSHTLFRRVIARRSYHCLTRGLKASRDSTAQRRYVDRPCDIAKTSLSFALRQFLCADRFAGRARVADESTVYASGLSYPSSPTARPRDELTGFSSRRARERRADVHATAPTCYPPPRRTARRHVALRRRDAIREIR</sequence>
<reference evidence="2" key="1">
    <citation type="submission" date="2019-01" db="EMBL/GenBank/DDBJ databases">
        <title>Draft genome sequences of three monokaryotic isolates of the white-rot basidiomycete fungus Dichomitus squalens.</title>
        <authorList>
            <consortium name="DOE Joint Genome Institute"/>
            <person name="Lopez S.C."/>
            <person name="Andreopoulos B."/>
            <person name="Pangilinan J."/>
            <person name="Lipzen A."/>
            <person name="Riley R."/>
            <person name="Ahrendt S."/>
            <person name="Ng V."/>
            <person name="Barry K."/>
            <person name="Daum C."/>
            <person name="Grigoriev I.V."/>
            <person name="Hilden K.S."/>
            <person name="Makela M.R."/>
            <person name="de Vries R.P."/>
        </authorList>
    </citation>
    <scope>NUCLEOTIDE SEQUENCE [LARGE SCALE GENOMIC DNA]</scope>
    <source>
        <strain evidence="2">OM18370.1</strain>
    </source>
</reference>
<protein>
    <submittedName>
        <fullName evidence="2">Uncharacterized protein</fullName>
    </submittedName>
</protein>
<dbReference type="Proteomes" id="UP000292957">
    <property type="component" value="Unassembled WGS sequence"/>
</dbReference>
<organism evidence="2">
    <name type="scientific">Dichomitus squalens</name>
    <dbReference type="NCBI Taxonomy" id="114155"/>
    <lineage>
        <taxon>Eukaryota</taxon>
        <taxon>Fungi</taxon>
        <taxon>Dikarya</taxon>
        <taxon>Basidiomycota</taxon>
        <taxon>Agaricomycotina</taxon>
        <taxon>Agaricomycetes</taxon>
        <taxon>Polyporales</taxon>
        <taxon>Polyporaceae</taxon>
        <taxon>Dichomitus</taxon>
    </lineage>
</organism>
<proteinExistence type="predicted"/>